<evidence type="ECO:0000256" key="1">
    <source>
        <dbReference type="SAM" id="SignalP"/>
    </source>
</evidence>
<protein>
    <submittedName>
        <fullName evidence="2">Uncharacterized protein</fullName>
    </submittedName>
</protein>
<name>A0A844QCR6_9HYPH</name>
<comment type="caution">
    <text evidence="2">The sequence shown here is derived from an EMBL/GenBank/DDBJ whole genome shotgun (WGS) entry which is preliminary data.</text>
</comment>
<organism evidence="2 3">
    <name type="scientific">Nitratireductor arenosus</name>
    <dbReference type="NCBI Taxonomy" id="2682096"/>
    <lineage>
        <taxon>Bacteria</taxon>
        <taxon>Pseudomonadati</taxon>
        <taxon>Pseudomonadota</taxon>
        <taxon>Alphaproteobacteria</taxon>
        <taxon>Hyphomicrobiales</taxon>
        <taxon>Phyllobacteriaceae</taxon>
        <taxon>Nitratireductor</taxon>
    </lineage>
</organism>
<evidence type="ECO:0000313" key="2">
    <source>
        <dbReference type="EMBL" id="MVA97045.1"/>
    </source>
</evidence>
<dbReference type="RefSeq" id="WP_156712043.1">
    <property type="nucleotide sequence ID" value="NZ_WPHG01000002.1"/>
</dbReference>
<feature type="chain" id="PRO_5032654341" evidence="1">
    <location>
        <begin position="23"/>
        <end position="125"/>
    </location>
</feature>
<evidence type="ECO:0000313" key="3">
    <source>
        <dbReference type="Proteomes" id="UP000463224"/>
    </source>
</evidence>
<proteinExistence type="predicted"/>
<keyword evidence="3" id="KW-1185">Reference proteome</keyword>
<accession>A0A844QCR6</accession>
<keyword evidence="1" id="KW-0732">Signal</keyword>
<sequence length="125" mass="13842">MFFRRTFLVAAIVAASATTAAADTYLGSYVARISGHDHEASDGYPLESAAQIVRQDRANYHKFGRIDAEDTGDSWFASAKARGRLQNMLERGGAMDSRTRRAIVNGSPLIEVEVYQRSVKVFLLR</sequence>
<dbReference type="Proteomes" id="UP000463224">
    <property type="component" value="Unassembled WGS sequence"/>
</dbReference>
<reference evidence="2 3" key="1">
    <citation type="submission" date="2019-12" db="EMBL/GenBank/DDBJ databases">
        <title>Nitratireductor arenosus sp. nov., Isolated from sea sand, Jeju island, South Korea.</title>
        <authorList>
            <person name="Kim W."/>
        </authorList>
    </citation>
    <scope>NUCLEOTIDE SEQUENCE [LARGE SCALE GENOMIC DNA]</scope>
    <source>
        <strain evidence="2 3">CAU 1489</strain>
    </source>
</reference>
<dbReference type="AlphaFoldDB" id="A0A844QCR6"/>
<dbReference type="EMBL" id="WPHG01000002">
    <property type="protein sequence ID" value="MVA97045.1"/>
    <property type="molecule type" value="Genomic_DNA"/>
</dbReference>
<gene>
    <name evidence="2" type="ORF">GN330_07260</name>
</gene>
<feature type="signal peptide" evidence="1">
    <location>
        <begin position="1"/>
        <end position="22"/>
    </location>
</feature>